<feature type="domain" description="Glycoside hydrolase family 5" evidence="6">
    <location>
        <begin position="71"/>
        <end position="205"/>
    </location>
</feature>
<dbReference type="EMBL" id="JARJCW010000109">
    <property type="protein sequence ID" value="KAJ7193303.1"/>
    <property type="molecule type" value="Genomic_DNA"/>
</dbReference>
<evidence type="ECO:0000256" key="3">
    <source>
        <dbReference type="ARBA" id="ARBA00023295"/>
    </source>
</evidence>
<sequence>MRAVLGLSFLASALAFTPGFPYGSEAVRGVNLGGWLVLEPWITPSLFDDTGNANIVDEWTFGQLQDRATATAALTNHWNTFITESDFAAIKNAGLNHVRLPIGYWAFEVGPGEPYIQGQLAFLTKAITWATNNELKLIIDLHGAPGSQNGFDNSGHRISFPQWHSNSTNVQRTDAIIMTIANMVKNNPTNVPIIAPLNEPAGFDGADVLTVTRQYWFDSYGNIRFPFGSSQQSKACVILSTEFIYVIAHLLGNTVVLIHDAFQPLSFWDGVLTLPDQGVAMDTHIYTIFSVPEVQMSQAQHISTVCEKAEDLSTFDLWLIVGEWTPAFTDCAKYLNGRGIGSRYDGSFPGTSSTRVGSCTGLSGSASSFSSSYKTFLRQFWEAQVITYEKGQGWIQWLWKTESGTGEEWSYQQGLAHGWIPQDPTDRMFPDVCG</sequence>
<feature type="chain" id="PRO_5042256208" evidence="5">
    <location>
        <begin position="16"/>
        <end position="434"/>
    </location>
</feature>
<evidence type="ECO:0000256" key="2">
    <source>
        <dbReference type="ARBA" id="ARBA00022801"/>
    </source>
</evidence>
<name>A0AAD6URM1_9AGAR</name>
<dbReference type="PANTHER" id="PTHR31297">
    <property type="entry name" value="GLUCAN ENDO-1,6-BETA-GLUCOSIDASE B"/>
    <property type="match status" value="1"/>
</dbReference>
<dbReference type="SUPFAM" id="SSF51445">
    <property type="entry name" value="(Trans)glycosidases"/>
    <property type="match status" value="1"/>
</dbReference>
<keyword evidence="8" id="KW-1185">Reference proteome</keyword>
<evidence type="ECO:0000256" key="1">
    <source>
        <dbReference type="ARBA" id="ARBA00005641"/>
    </source>
</evidence>
<evidence type="ECO:0000313" key="7">
    <source>
        <dbReference type="EMBL" id="KAJ7193303.1"/>
    </source>
</evidence>
<evidence type="ECO:0000259" key="6">
    <source>
        <dbReference type="Pfam" id="PF00150"/>
    </source>
</evidence>
<evidence type="ECO:0000256" key="4">
    <source>
        <dbReference type="RuleBase" id="RU361153"/>
    </source>
</evidence>
<dbReference type="PANTHER" id="PTHR31297:SF42">
    <property type="entry name" value="GLYCOSIDE HYDROLASE FAMILY 5 DOMAIN-CONTAINING PROTEIN"/>
    <property type="match status" value="1"/>
</dbReference>
<dbReference type="Pfam" id="PF00150">
    <property type="entry name" value="Cellulase"/>
    <property type="match status" value="1"/>
</dbReference>
<organism evidence="7 8">
    <name type="scientific">Mycena pura</name>
    <dbReference type="NCBI Taxonomy" id="153505"/>
    <lineage>
        <taxon>Eukaryota</taxon>
        <taxon>Fungi</taxon>
        <taxon>Dikarya</taxon>
        <taxon>Basidiomycota</taxon>
        <taxon>Agaricomycotina</taxon>
        <taxon>Agaricomycetes</taxon>
        <taxon>Agaricomycetidae</taxon>
        <taxon>Agaricales</taxon>
        <taxon>Marasmiineae</taxon>
        <taxon>Mycenaceae</taxon>
        <taxon>Mycena</taxon>
    </lineage>
</organism>
<dbReference type="AlphaFoldDB" id="A0AAD6URM1"/>
<protein>
    <submittedName>
        <fullName evidence="7">Glycoside hydrolase family 5 protein</fullName>
    </submittedName>
</protein>
<feature type="signal peptide" evidence="5">
    <location>
        <begin position="1"/>
        <end position="15"/>
    </location>
</feature>
<keyword evidence="3 4" id="KW-0326">Glycosidase</keyword>
<dbReference type="GO" id="GO:0009251">
    <property type="term" value="P:glucan catabolic process"/>
    <property type="evidence" value="ECO:0007669"/>
    <property type="project" value="TreeGrafter"/>
</dbReference>
<dbReference type="Proteomes" id="UP001219525">
    <property type="component" value="Unassembled WGS sequence"/>
</dbReference>
<dbReference type="InterPro" id="IPR001547">
    <property type="entry name" value="Glyco_hydro_5"/>
</dbReference>
<dbReference type="InterPro" id="IPR017853">
    <property type="entry name" value="GH"/>
</dbReference>
<dbReference type="Gene3D" id="3.20.20.80">
    <property type="entry name" value="Glycosidases"/>
    <property type="match status" value="1"/>
</dbReference>
<evidence type="ECO:0000256" key="5">
    <source>
        <dbReference type="SAM" id="SignalP"/>
    </source>
</evidence>
<accession>A0AAD6URM1</accession>
<dbReference type="GO" id="GO:0005576">
    <property type="term" value="C:extracellular region"/>
    <property type="evidence" value="ECO:0007669"/>
    <property type="project" value="TreeGrafter"/>
</dbReference>
<dbReference type="GO" id="GO:0009986">
    <property type="term" value="C:cell surface"/>
    <property type="evidence" value="ECO:0007669"/>
    <property type="project" value="TreeGrafter"/>
</dbReference>
<comment type="caution">
    <text evidence="7">The sequence shown here is derived from an EMBL/GenBank/DDBJ whole genome shotgun (WGS) entry which is preliminary data.</text>
</comment>
<reference evidence="7" key="1">
    <citation type="submission" date="2023-03" db="EMBL/GenBank/DDBJ databases">
        <title>Massive genome expansion in bonnet fungi (Mycena s.s.) driven by repeated elements and novel gene families across ecological guilds.</title>
        <authorList>
            <consortium name="Lawrence Berkeley National Laboratory"/>
            <person name="Harder C.B."/>
            <person name="Miyauchi S."/>
            <person name="Viragh M."/>
            <person name="Kuo A."/>
            <person name="Thoen E."/>
            <person name="Andreopoulos B."/>
            <person name="Lu D."/>
            <person name="Skrede I."/>
            <person name="Drula E."/>
            <person name="Henrissat B."/>
            <person name="Morin E."/>
            <person name="Kohler A."/>
            <person name="Barry K."/>
            <person name="LaButti K."/>
            <person name="Morin E."/>
            <person name="Salamov A."/>
            <person name="Lipzen A."/>
            <person name="Mereny Z."/>
            <person name="Hegedus B."/>
            <person name="Baldrian P."/>
            <person name="Stursova M."/>
            <person name="Weitz H."/>
            <person name="Taylor A."/>
            <person name="Grigoriev I.V."/>
            <person name="Nagy L.G."/>
            <person name="Martin F."/>
            <person name="Kauserud H."/>
        </authorList>
    </citation>
    <scope>NUCLEOTIDE SEQUENCE</scope>
    <source>
        <strain evidence="7">9144</strain>
    </source>
</reference>
<dbReference type="GO" id="GO:0008422">
    <property type="term" value="F:beta-glucosidase activity"/>
    <property type="evidence" value="ECO:0007669"/>
    <property type="project" value="TreeGrafter"/>
</dbReference>
<gene>
    <name evidence="7" type="ORF">GGX14DRAFT_701168</name>
</gene>
<evidence type="ECO:0000313" key="8">
    <source>
        <dbReference type="Proteomes" id="UP001219525"/>
    </source>
</evidence>
<proteinExistence type="inferred from homology"/>
<keyword evidence="5" id="KW-0732">Signal</keyword>
<comment type="similarity">
    <text evidence="1 4">Belongs to the glycosyl hydrolase 5 (cellulase A) family.</text>
</comment>
<keyword evidence="2 4" id="KW-0378">Hydrolase</keyword>
<dbReference type="InterPro" id="IPR050386">
    <property type="entry name" value="Glycosyl_hydrolase_5"/>
</dbReference>